<dbReference type="InterPro" id="IPR036397">
    <property type="entry name" value="RNaseH_sf"/>
</dbReference>
<evidence type="ECO:0000259" key="1">
    <source>
        <dbReference type="PROSITE" id="PS50822"/>
    </source>
</evidence>
<dbReference type="Gene3D" id="3.30.420.10">
    <property type="entry name" value="Ribonuclease H-like superfamily/Ribonuclease H"/>
    <property type="match status" value="1"/>
</dbReference>
<dbReference type="GO" id="GO:0003676">
    <property type="term" value="F:nucleic acid binding"/>
    <property type="evidence" value="ECO:0007669"/>
    <property type="project" value="InterPro"/>
</dbReference>
<dbReference type="PANTHER" id="PTHR22891">
    <property type="entry name" value="EUKARYOTIC TRANSLATION INITIATION FACTOR 2C"/>
    <property type="match status" value="1"/>
</dbReference>
<dbReference type="EMBL" id="NCKV01033163">
    <property type="protein sequence ID" value="RWS18865.1"/>
    <property type="molecule type" value="Genomic_DNA"/>
</dbReference>
<dbReference type="Proteomes" id="UP000288716">
    <property type="component" value="Unassembled WGS sequence"/>
</dbReference>
<proteinExistence type="predicted"/>
<dbReference type="SUPFAM" id="SSF53098">
    <property type="entry name" value="Ribonuclease H-like"/>
    <property type="match status" value="1"/>
</dbReference>
<protein>
    <submittedName>
        <fullName evidence="2">Piwi1-like protein</fullName>
    </submittedName>
</protein>
<dbReference type="SMART" id="SM00950">
    <property type="entry name" value="Piwi"/>
    <property type="match status" value="1"/>
</dbReference>
<dbReference type="InterPro" id="IPR003165">
    <property type="entry name" value="Piwi"/>
</dbReference>
<comment type="caution">
    <text evidence="2">The sequence shown here is derived from an EMBL/GenBank/DDBJ whole genome shotgun (WGS) entry which is preliminary data.</text>
</comment>
<name>A0A443RUK0_9ACAR</name>
<dbReference type="AlphaFoldDB" id="A0A443RUK0"/>
<dbReference type="Pfam" id="PF02171">
    <property type="entry name" value="Piwi"/>
    <property type="match status" value="1"/>
</dbReference>
<feature type="domain" description="Piwi" evidence="1">
    <location>
        <begin position="18"/>
        <end position="158"/>
    </location>
</feature>
<dbReference type="OrthoDB" id="445936at2759"/>
<keyword evidence="3" id="KW-1185">Reference proteome</keyword>
<dbReference type="PROSITE" id="PS50822">
    <property type="entry name" value="PIWI"/>
    <property type="match status" value="1"/>
</dbReference>
<sequence length="158" mass="18199">FLFSVGLKKYFDKNRVLPQRVVVYRDGVSEGQIQHVYETELKKIKEAIGSAVAGTGTGGTSDKLQLTFIIVNKRVNTRFFLCGEDPEYRNPTPGTIVDTVVTRKQRYDFYLVSQSVRQGTVSPTLYNIIEDESSWKAHHHQMLTYKLCHLYFNWMVSL</sequence>
<accession>A0A443RUK0</accession>
<dbReference type="InterPro" id="IPR012337">
    <property type="entry name" value="RNaseH-like_sf"/>
</dbReference>
<dbReference type="VEuPathDB" id="VectorBase:LDEU013175"/>
<reference evidence="2 3" key="1">
    <citation type="journal article" date="2018" name="Gigascience">
        <title>Genomes of trombidid mites reveal novel predicted allergens and laterally-transferred genes associated with secondary metabolism.</title>
        <authorList>
            <person name="Dong X."/>
            <person name="Chaisiri K."/>
            <person name="Xia D."/>
            <person name="Armstrong S.D."/>
            <person name="Fang Y."/>
            <person name="Donnelly M.J."/>
            <person name="Kadowaki T."/>
            <person name="McGarry J.W."/>
            <person name="Darby A.C."/>
            <person name="Makepeace B.L."/>
        </authorList>
    </citation>
    <scope>NUCLEOTIDE SEQUENCE [LARGE SCALE GENOMIC DNA]</scope>
    <source>
        <strain evidence="2">UoL-UT</strain>
    </source>
</reference>
<organism evidence="2 3">
    <name type="scientific">Leptotrombidium deliense</name>
    <dbReference type="NCBI Taxonomy" id="299467"/>
    <lineage>
        <taxon>Eukaryota</taxon>
        <taxon>Metazoa</taxon>
        <taxon>Ecdysozoa</taxon>
        <taxon>Arthropoda</taxon>
        <taxon>Chelicerata</taxon>
        <taxon>Arachnida</taxon>
        <taxon>Acari</taxon>
        <taxon>Acariformes</taxon>
        <taxon>Trombidiformes</taxon>
        <taxon>Prostigmata</taxon>
        <taxon>Anystina</taxon>
        <taxon>Parasitengona</taxon>
        <taxon>Trombiculoidea</taxon>
        <taxon>Trombiculidae</taxon>
        <taxon>Leptotrombidium</taxon>
    </lineage>
</organism>
<dbReference type="STRING" id="299467.A0A443RUK0"/>
<feature type="non-terminal residue" evidence="2">
    <location>
        <position position="1"/>
    </location>
</feature>
<gene>
    <name evidence="2" type="ORF">B4U80_05197</name>
</gene>
<evidence type="ECO:0000313" key="3">
    <source>
        <dbReference type="Proteomes" id="UP000288716"/>
    </source>
</evidence>
<evidence type="ECO:0000313" key="2">
    <source>
        <dbReference type="EMBL" id="RWS18865.1"/>
    </source>
</evidence>